<name>A0A142C668_SPIBA</name>
<dbReference type="AlphaFoldDB" id="A0A142C668"/>
<organism evidence="1">
    <name type="scientific">Spironucleus barkhanus</name>
    <dbReference type="NCBI Taxonomy" id="103874"/>
    <lineage>
        <taxon>Eukaryota</taxon>
        <taxon>Metamonada</taxon>
        <taxon>Diplomonadida</taxon>
        <taxon>Hexamitidae</taxon>
        <taxon>Hexamitinae</taxon>
        <taxon>Spironucleus</taxon>
    </lineage>
</organism>
<accession>A0A142C668</accession>
<dbReference type="InterPro" id="IPR037104">
    <property type="entry name" value="Annexin_sf"/>
</dbReference>
<evidence type="ECO:0000313" key="1">
    <source>
        <dbReference type="EMBL" id="AMP46319.1"/>
    </source>
</evidence>
<reference evidence="1" key="1">
    <citation type="submission" date="2015-12" db="EMBL/GenBank/DDBJ databases">
        <title>Comparative cell biology and evolution of annexins in diplomonads.</title>
        <authorList>
            <person name="Einarsson E."/>
            <person name="Astvaldsson A."/>
            <person name="Hultenby K."/>
            <person name="Andersson J.O."/>
            <person name="Svard S.G."/>
            <person name="Jerlstrom-Hultqvist J."/>
        </authorList>
    </citation>
    <scope>NUCLEOTIDE SEQUENCE</scope>
</reference>
<dbReference type="GO" id="GO:0005509">
    <property type="term" value="F:calcium ion binding"/>
    <property type="evidence" value="ECO:0007669"/>
    <property type="project" value="InterPro"/>
</dbReference>
<proteinExistence type="predicted"/>
<dbReference type="SUPFAM" id="SSF47874">
    <property type="entry name" value="Annexin"/>
    <property type="match status" value="1"/>
</dbReference>
<dbReference type="EMBL" id="KU341438">
    <property type="protein sequence ID" value="AMP46319.1"/>
    <property type="molecule type" value="Genomic_DNA"/>
</dbReference>
<sequence length="336" mass="38283">MNIYKLAFDLQEYLNPINQLAIFKIIFPLNTDQRQQLQKAFQQQTGQILLDVFKIAKFGFLSINGSDELHSLDSVYERACAVAALEATSSETFVLTPPYQQFGELLRLLLIPIEQSVCQALIVHNKEPITVVELLFATPREILKKALVLLEKQTQQDSISFLISSFSDISDAKFLIISRISALYADTETQSMNSLTTILSASMNSYISKIPLQQLFSRLILLIPSKQLVDLVNLTHNSEDLVDLEILIEKKFSKESPLVEYAFLIYIDSKLDIQRALARILRRGVKENRDFSICWVLSQQILNDVKIAYTDMFNKDCMKELKQQSSGIFKKALAIM</sequence>
<dbReference type="GO" id="GO:0005544">
    <property type="term" value="F:calcium-dependent phospholipid binding"/>
    <property type="evidence" value="ECO:0007669"/>
    <property type="project" value="InterPro"/>
</dbReference>
<protein>
    <submittedName>
        <fullName evidence="1">Annexin 16</fullName>
    </submittedName>
</protein>